<proteinExistence type="predicted"/>
<protein>
    <recommendedName>
        <fullName evidence="4">PEGA domain-containing protein</fullName>
    </recommendedName>
</protein>
<gene>
    <name evidence="2" type="ORF">C1O25_22175</name>
</gene>
<dbReference type="EMBL" id="POSM01000063">
    <property type="protein sequence ID" value="PNH95939.1"/>
    <property type="molecule type" value="Genomic_DNA"/>
</dbReference>
<name>A0ABX4W3U2_VIBDI</name>
<accession>A0ABX4W3U2</accession>
<evidence type="ECO:0000313" key="3">
    <source>
        <dbReference type="Proteomes" id="UP000236547"/>
    </source>
</evidence>
<evidence type="ECO:0000256" key="1">
    <source>
        <dbReference type="SAM" id="SignalP"/>
    </source>
</evidence>
<keyword evidence="3" id="KW-1185">Reference proteome</keyword>
<feature type="signal peptide" evidence="1">
    <location>
        <begin position="1"/>
        <end position="26"/>
    </location>
</feature>
<comment type="caution">
    <text evidence="2">The sequence shown here is derived from an EMBL/GenBank/DDBJ whole genome shotgun (WGS) entry which is preliminary data.</text>
</comment>
<dbReference type="RefSeq" id="WP_102969815.1">
    <property type="nucleotide sequence ID" value="NZ_POSM01000063.1"/>
</dbReference>
<evidence type="ECO:0008006" key="4">
    <source>
        <dbReference type="Google" id="ProtNLM"/>
    </source>
</evidence>
<dbReference type="Proteomes" id="UP000236547">
    <property type="component" value="Unassembled WGS sequence"/>
</dbReference>
<feature type="chain" id="PRO_5047269766" description="PEGA domain-containing protein" evidence="1">
    <location>
        <begin position="27"/>
        <end position="355"/>
    </location>
</feature>
<keyword evidence="1" id="KW-0732">Signal</keyword>
<organism evidence="2 3">
    <name type="scientific">Vibrio diazotrophicus</name>
    <dbReference type="NCBI Taxonomy" id="685"/>
    <lineage>
        <taxon>Bacteria</taxon>
        <taxon>Pseudomonadati</taxon>
        <taxon>Pseudomonadota</taxon>
        <taxon>Gammaproteobacteria</taxon>
        <taxon>Vibrionales</taxon>
        <taxon>Vibrionaceae</taxon>
        <taxon>Vibrio</taxon>
    </lineage>
</organism>
<evidence type="ECO:0000313" key="2">
    <source>
        <dbReference type="EMBL" id="PNH95939.1"/>
    </source>
</evidence>
<reference evidence="2 3" key="1">
    <citation type="submission" date="2018-01" db="EMBL/GenBank/DDBJ databases">
        <title>Draft genome sequences of six Vibrio diazotrophicus strains isolated from deep-sea sediments of the Baltic Sea.</title>
        <authorList>
            <person name="Castillo D."/>
            <person name="Vandieken V."/>
            <person name="Chiang O."/>
            <person name="Middelboe M."/>
        </authorList>
    </citation>
    <scope>NUCLEOTIDE SEQUENCE [LARGE SCALE GENOMIC DNA]</scope>
    <source>
        <strain evidence="2 3">65.10M</strain>
    </source>
</reference>
<sequence length="355" mass="39524">MTFKKKSLVVLLLPIAIYGTYTNAGAISSAGKLLYEAGGQAGLKLFGGFKSFMTDIDKGFVDSKRSWSSHSSTLKQEAVASAVGVSETATQNKLGDEVKERIKSVQYIFNKEGDQQIQTIAKETSLAKESEAAIAATTLEAEKQASKRLNHKKTFPVTIHTEPADATVRIMNIGPKYQPGMMLTHGQYDLEITKEGYRTQRMWIDFTPLFNTLKVKLNKKGTLACKDFTITEGGSTLSPYGSQIQITDYLENVTVSEVYLSLLEHIASRNYIDYYQAGISGDYAYFNYIYGFLDRTELSENQRVVVKSDRFNQAFIGIEQVTGEEKVKLITQVESPQYSVPYAIEEAYCAQVKAI</sequence>